<evidence type="ECO:0000256" key="12">
    <source>
        <dbReference type="PIRSR" id="PIRSR001589-2"/>
    </source>
</evidence>
<keyword evidence="4 11" id="KW-0028">Amino-acid biosynthesis</keyword>
<organism evidence="14 15">
    <name type="scientific">Psychromarinibacter sediminicola</name>
    <dbReference type="NCBI Taxonomy" id="3033385"/>
    <lineage>
        <taxon>Bacteria</taxon>
        <taxon>Pseudomonadati</taxon>
        <taxon>Pseudomonadota</taxon>
        <taxon>Alphaproteobacteria</taxon>
        <taxon>Rhodobacterales</taxon>
        <taxon>Paracoccaceae</taxon>
        <taxon>Psychromarinibacter</taxon>
    </lineage>
</organism>
<dbReference type="InterPro" id="IPR029055">
    <property type="entry name" value="Ntn_hydrolases_N"/>
</dbReference>
<sequence>MCGIVGVFGTSPDRAKALAARVLGDLSSRGPDAVTLAATTTGAIGAARLRISDPAAPDQPMTTPDGAFRLALNGEIWNDRDLRRRLQAGGARFATACDTETVLHAVAAAGPDAPQMLDGQFAYIAQDMRTGQVHAARDPFGICPLWRAHLPDGGLILASSIAPILDAGAHPGTLRALPQGHSLSFHPASGKVTLRRYSDSGLAEPHGRPDPADPQALLAHLATTIRRRIPAEVPYATITGGIDSSLVTAICQTAHRPPTCTITVAACAADTPDIDNARQLQAAYGTRALVGRVDADFIRDALPLVIERLASAQYLVVLSSLVALKAARMAREAGAKVILTGGGADELFGGYTYLWTLFDRAQLAANLSHILRQTGAHECHREDAIIAATGIEPRPAYFDLPLARAVAATPPEARIRGLGSARVTEKALLKAAARRLPGFPPEIVARRKAPFYRSTAIAELFETVAAEMLPPAERDAWIARHIRGTAWESMMFGGRTGPVLVHKLFCERFPGLAAAPLRLRPPDYGDPDDYGRYAPNLGAPALDGFSPVAAARQAEAQGNAPSPAVTLHGGF</sequence>
<dbReference type="GO" id="GO:0005524">
    <property type="term" value="F:ATP binding"/>
    <property type="evidence" value="ECO:0007669"/>
    <property type="project" value="UniProtKB-KW"/>
</dbReference>
<dbReference type="Gene3D" id="3.60.20.10">
    <property type="entry name" value="Glutamine Phosphoribosylpyrophosphate, subunit 1, domain 1"/>
    <property type="match status" value="1"/>
</dbReference>
<keyword evidence="7 11" id="KW-0061">Asparagine biosynthesis</keyword>
<dbReference type="SUPFAM" id="SSF56235">
    <property type="entry name" value="N-terminal nucleophile aminohydrolases (Ntn hydrolases)"/>
    <property type="match status" value="1"/>
</dbReference>
<dbReference type="AlphaFoldDB" id="A0AAE3NXQ0"/>
<keyword evidence="15" id="KW-1185">Reference proteome</keyword>
<keyword evidence="3" id="KW-0436">Ligase</keyword>
<dbReference type="Proteomes" id="UP001220964">
    <property type="component" value="Unassembled WGS sequence"/>
</dbReference>
<dbReference type="InterPro" id="IPR033738">
    <property type="entry name" value="AsnB_N"/>
</dbReference>
<dbReference type="PANTHER" id="PTHR11772">
    <property type="entry name" value="ASPARAGINE SYNTHETASE"/>
    <property type="match status" value="1"/>
</dbReference>
<name>A0AAE3NXQ0_9RHOB</name>
<feature type="domain" description="Glutamine amidotransferase type-2" evidence="13">
    <location>
        <begin position="2"/>
        <end position="188"/>
    </location>
</feature>
<dbReference type="Pfam" id="PF13537">
    <property type="entry name" value="GATase_7"/>
    <property type="match status" value="1"/>
</dbReference>
<dbReference type="RefSeq" id="WP_275568695.1">
    <property type="nucleotide sequence ID" value="NZ_JARGYC010000054.1"/>
</dbReference>
<dbReference type="InterPro" id="IPR014729">
    <property type="entry name" value="Rossmann-like_a/b/a_fold"/>
</dbReference>
<evidence type="ECO:0000256" key="3">
    <source>
        <dbReference type="ARBA" id="ARBA00022598"/>
    </source>
</evidence>
<dbReference type="Pfam" id="PF00733">
    <property type="entry name" value="Asn_synthase"/>
    <property type="match status" value="2"/>
</dbReference>
<dbReference type="InterPro" id="IPR050795">
    <property type="entry name" value="Asn_Synthetase"/>
</dbReference>
<evidence type="ECO:0000256" key="9">
    <source>
        <dbReference type="ARBA" id="ARBA00029440"/>
    </source>
</evidence>
<dbReference type="Gene3D" id="3.40.50.620">
    <property type="entry name" value="HUPs"/>
    <property type="match status" value="1"/>
</dbReference>
<evidence type="ECO:0000313" key="14">
    <source>
        <dbReference type="EMBL" id="MDF0602567.1"/>
    </source>
</evidence>
<dbReference type="EMBL" id="JARGYC010000054">
    <property type="protein sequence ID" value="MDF0602567.1"/>
    <property type="molecule type" value="Genomic_DNA"/>
</dbReference>
<evidence type="ECO:0000256" key="7">
    <source>
        <dbReference type="ARBA" id="ARBA00022888"/>
    </source>
</evidence>
<feature type="active site" description="For GATase activity" evidence="11">
    <location>
        <position position="2"/>
    </location>
</feature>
<evidence type="ECO:0000313" key="15">
    <source>
        <dbReference type="Proteomes" id="UP001220964"/>
    </source>
</evidence>
<feature type="binding site" evidence="12">
    <location>
        <position position="98"/>
    </location>
    <ligand>
        <name>L-glutamine</name>
        <dbReference type="ChEBI" id="CHEBI:58359"/>
    </ligand>
</feature>
<keyword evidence="5 12" id="KW-0547">Nucleotide-binding</keyword>
<dbReference type="GO" id="GO:0004066">
    <property type="term" value="F:asparagine synthase (glutamine-hydrolyzing) activity"/>
    <property type="evidence" value="ECO:0007669"/>
    <property type="project" value="UniProtKB-EC"/>
</dbReference>
<dbReference type="InterPro" id="IPR001962">
    <property type="entry name" value="Asn_synthase"/>
</dbReference>
<dbReference type="EC" id="6.3.5.4" evidence="2"/>
<keyword evidence="6 12" id="KW-0067">ATP-binding</keyword>
<dbReference type="GO" id="GO:0005829">
    <property type="term" value="C:cytosol"/>
    <property type="evidence" value="ECO:0007669"/>
    <property type="project" value="TreeGrafter"/>
</dbReference>
<evidence type="ECO:0000256" key="1">
    <source>
        <dbReference type="ARBA" id="ARBA00005752"/>
    </source>
</evidence>
<evidence type="ECO:0000256" key="4">
    <source>
        <dbReference type="ARBA" id="ARBA00022605"/>
    </source>
</evidence>
<evidence type="ECO:0000256" key="10">
    <source>
        <dbReference type="ARBA" id="ARBA00048741"/>
    </source>
</evidence>
<reference evidence="14" key="1">
    <citation type="submission" date="2023-03" db="EMBL/GenBank/DDBJ databases">
        <title>Multiphase analysis and comparison of six strains from genera Psychromarinibacter, Lutimaribacter, and Maritimibacter, including a novel species: Psychromarinibacter sediminicola sp. nov.</title>
        <authorList>
            <person name="Wang Y.-H."/>
            <person name="Ye M.-Q."/>
            <person name="Du Z.-J."/>
        </authorList>
    </citation>
    <scope>NUCLEOTIDE SEQUENCE</scope>
    <source>
        <strain evidence="14">C21-152</strain>
    </source>
</reference>
<evidence type="ECO:0000259" key="13">
    <source>
        <dbReference type="PROSITE" id="PS51278"/>
    </source>
</evidence>
<evidence type="ECO:0000256" key="8">
    <source>
        <dbReference type="ARBA" id="ARBA00022962"/>
    </source>
</evidence>
<proteinExistence type="inferred from homology"/>
<comment type="caution">
    <text evidence="14">The sequence shown here is derived from an EMBL/GenBank/DDBJ whole genome shotgun (WGS) entry which is preliminary data.</text>
</comment>
<comment type="catalytic activity">
    <reaction evidence="10">
        <text>L-aspartate + L-glutamine + ATP + H2O = L-asparagine + L-glutamate + AMP + diphosphate + H(+)</text>
        <dbReference type="Rhea" id="RHEA:12228"/>
        <dbReference type="ChEBI" id="CHEBI:15377"/>
        <dbReference type="ChEBI" id="CHEBI:15378"/>
        <dbReference type="ChEBI" id="CHEBI:29985"/>
        <dbReference type="ChEBI" id="CHEBI:29991"/>
        <dbReference type="ChEBI" id="CHEBI:30616"/>
        <dbReference type="ChEBI" id="CHEBI:33019"/>
        <dbReference type="ChEBI" id="CHEBI:58048"/>
        <dbReference type="ChEBI" id="CHEBI:58359"/>
        <dbReference type="ChEBI" id="CHEBI:456215"/>
        <dbReference type="EC" id="6.3.5.4"/>
    </reaction>
</comment>
<keyword evidence="8 11" id="KW-0315">Glutamine amidotransferase</keyword>
<dbReference type="InterPro" id="IPR006426">
    <property type="entry name" value="Asn_synth_AEB"/>
</dbReference>
<accession>A0AAE3NXQ0</accession>
<evidence type="ECO:0000256" key="11">
    <source>
        <dbReference type="PIRSR" id="PIRSR001589-1"/>
    </source>
</evidence>
<dbReference type="CDD" id="cd00712">
    <property type="entry name" value="AsnB"/>
    <property type="match status" value="1"/>
</dbReference>
<dbReference type="SUPFAM" id="SSF52402">
    <property type="entry name" value="Adenine nucleotide alpha hydrolases-like"/>
    <property type="match status" value="1"/>
</dbReference>
<gene>
    <name evidence="14" type="ORF">P1J78_17650</name>
</gene>
<dbReference type="InterPro" id="IPR017932">
    <property type="entry name" value="GATase_2_dom"/>
</dbReference>
<evidence type="ECO:0000256" key="2">
    <source>
        <dbReference type="ARBA" id="ARBA00012737"/>
    </source>
</evidence>
<evidence type="ECO:0000256" key="5">
    <source>
        <dbReference type="ARBA" id="ARBA00022741"/>
    </source>
</evidence>
<dbReference type="PANTHER" id="PTHR11772:SF2">
    <property type="entry name" value="ASPARAGINE SYNTHETASE [GLUTAMINE-HYDROLYZING]"/>
    <property type="match status" value="1"/>
</dbReference>
<dbReference type="GO" id="GO:0006529">
    <property type="term" value="P:asparagine biosynthetic process"/>
    <property type="evidence" value="ECO:0007669"/>
    <property type="project" value="UniProtKB-KW"/>
</dbReference>
<dbReference type="CDD" id="cd01991">
    <property type="entry name" value="Asn_synthase_B_C"/>
    <property type="match status" value="1"/>
</dbReference>
<protein>
    <recommendedName>
        <fullName evidence="2">asparagine synthase (glutamine-hydrolyzing)</fullName>
        <ecNumber evidence="2">6.3.5.4</ecNumber>
    </recommendedName>
</protein>
<evidence type="ECO:0000256" key="6">
    <source>
        <dbReference type="ARBA" id="ARBA00022840"/>
    </source>
</evidence>
<dbReference type="PROSITE" id="PS51278">
    <property type="entry name" value="GATASE_TYPE_2"/>
    <property type="match status" value="1"/>
</dbReference>
<comment type="similarity">
    <text evidence="1">Belongs to the asparagine synthetase family.</text>
</comment>
<comment type="pathway">
    <text evidence="9">Amino-acid biosynthesis.</text>
</comment>
<dbReference type="PIRSF" id="PIRSF001589">
    <property type="entry name" value="Asn_synthetase_glu-h"/>
    <property type="match status" value="1"/>
</dbReference>